<keyword evidence="10" id="KW-0131">Cell cycle</keyword>
<dbReference type="InterPro" id="IPR010935">
    <property type="entry name" value="SMC_hinge"/>
</dbReference>
<feature type="coiled-coil region" evidence="12">
    <location>
        <begin position="601"/>
        <end position="684"/>
    </location>
</feature>
<evidence type="ECO:0000256" key="1">
    <source>
        <dbReference type="ARBA" id="ARBA00004123"/>
    </source>
</evidence>
<dbReference type="STRING" id="1097556.R4XGW7"/>
<feature type="coiled-coil region" evidence="12">
    <location>
        <begin position="1179"/>
        <end position="1240"/>
    </location>
</feature>
<dbReference type="Proteomes" id="UP000013776">
    <property type="component" value="Unassembled WGS sequence"/>
</dbReference>
<dbReference type="OrthoDB" id="5575062at2759"/>
<keyword evidence="8" id="KW-0226">DNA condensation</keyword>
<dbReference type="FunFam" id="3.40.50.300:FF:000585">
    <property type="entry name" value="Structural maintenance of chromosomes 4"/>
    <property type="match status" value="1"/>
</dbReference>
<dbReference type="FunFam" id="3.40.50.300:FF:000481">
    <property type="entry name" value="Structural maintenance of chromosomes 4"/>
    <property type="match status" value="1"/>
</dbReference>
<keyword evidence="9 11" id="KW-0539">Nucleus</keyword>
<dbReference type="GO" id="GO:0005524">
    <property type="term" value="F:ATP binding"/>
    <property type="evidence" value="ECO:0007669"/>
    <property type="project" value="UniProtKB-KW"/>
</dbReference>
<evidence type="ECO:0000256" key="6">
    <source>
        <dbReference type="ARBA" id="ARBA00022840"/>
    </source>
</evidence>
<dbReference type="PANTHER" id="PTHR18937:SF172">
    <property type="entry name" value="STRUCTURAL MAINTENANCE OF CHROMOSOMES PROTEIN"/>
    <property type="match status" value="1"/>
</dbReference>
<dbReference type="PANTHER" id="PTHR18937">
    <property type="entry name" value="STRUCTURAL MAINTENANCE OF CHROMOSOMES SMC FAMILY MEMBER"/>
    <property type="match status" value="1"/>
</dbReference>
<dbReference type="GO" id="GO:0051301">
    <property type="term" value="P:cell division"/>
    <property type="evidence" value="ECO:0007669"/>
    <property type="project" value="UniProtKB-KW"/>
</dbReference>
<dbReference type="GO" id="GO:0000796">
    <property type="term" value="C:condensin complex"/>
    <property type="evidence" value="ECO:0007669"/>
    <property type="project" value="TreeGrafter"/>
</dbReference>
<keyword evidence="3" id="KW-0132">Cell division</keyword>
<evidence type="ECO:0000256" key="10">
    <source>
        <dbReference type="ARBA" id="ARBA00023306"/>
    </source>
</evidence>
<comment type="caution">
    <text evidence="15">The sequence shown here is derived from an EMBL/GenBank/DDBJ whole genome shotgun (WGS) entry which is preliminary data.</text>
</comment>
<dbReference type="PIRSF" id="PIRSF005719">
    <property type="entry name" value="SMC"/>
    <property type="match status" value="1"/>
</dbReference>
<keyword evidence="4" id="KW-0547">Nucleotide-binding</keyword>
<evidence type="ECO:0000256" key="9">
    <source>
        <dbReference type="ARBA" id="ARBA00023242"/>
    </source>
</evidence>
<feature type="coiled-coil region" evidence="12">
    <location>
        <begin position="397"/>
        <end position="456"/>
    </location>
</feature>
<evidence type="ECO:0000256" key="2">
    <source>
        <dbReference type="ARBA" id="ARBA00006005"/>
    </source>
</evidence>
<gene>
    <name evidence="15" type="ORF">TAPDE_004066</name>
</gene>
<proteinExistence type="inferred from homology"/>
<comment type="similarity">
    <text evidence="2">Belongs to the SMC family. SMC4 subfamily.</text>
</comment>
<evidence type="ECO:0000313" key="16">
    <source>
        <dbReference type="Proteomes" id="UP000013776"/>
    </source>
</evidence>
<dbReference type="GO" id="GO:0007076">
    <property type="term" value="P:mitotic chromosome condensation"/>
    <property type="evidence" value="ECO:0007669"/>
    <property type="project" value="TreeGrafter"/>
</dbReference>
<feature type="domain" description="SMC hinge" evidence="14">
    <location>
        <begin position="722"/>
        <end position="835"/>
    </location>
</feature>
<dbReference type="Pfam" id="PF02463">
    <property type="entry name" value="SMC_N"/>
    <property type="match status" value="1"/>
</dbReference>
<comment type="subcellular location">
    <subcellularLocation>
        <location evidence="1 11">Nucleus</location>
    </subcellularLocation>
</comment>
<feature type="compositionally biased region" description="Polar residues" evidence="13">
    <location>
        <begin position="98"/>
        <end position="112"/>
    </location>
</feature>
<keyword evidence="7 12" id="KW-0175">Coiled coil</keyword>
<protein>
    <recommendedName>
        <fullName evidence="11">Structural maintenance of chromosomes protein</fullName>
    </recommendedName>
</protein>
<feature type="compositionally biased region" description="Basic residues" evidence="13">
    <location>
        <begin position="1"/>
        <end position="16"/>
    </location>
</feature>
<name>R4XGW7_TAPDE</name>
<dbReference type="Pfam" id="PF06470">
    <property type="entry name" value="SMC_hinge"/>
    <property type="match status" value="1"/>
</dbReference>
<dbReference type="SUPFAM" id="SSF75553">
    <property type="entry name" value="Smc hinge domain"/>
    <property type="match status" value="1"/>
</dbReference>
<feature type="region of interest" description="Disordered" evidence="13">
    <location>
        <begin position="1"/>
        <end position="113"/>
    </location>
</feature>
<evidence type="ECO:0000256" key="11">
    <source>
        <dbReference type="PIRNR" id="PIRNR005719"/>
    </source>
</evidence>
<organism evidence="15 16">
    <name type="scientific">Taphrina deformans (strain PYCC 5710 / ATCC 11124 / CBS 356.35 / IMI 108563 / JCM 9778 / NBRC 8474)</name>
    <name type="common">Peach leaf curl fungus</name>
    <name type="synonym">Lalaria deformans</name>
    <dbReference type="NCBI Taxonomy" id="1097556"/>
    <lineage>
        <taxon>Eukaryota</taxon>
        <taxon>Fungi</taxon>
        <taxon>Dikarya</taxon>
        <taxon>Ascomycota</taxon>
        <taxon>Taphrinomycotina</taxon>
        <taxon>Taphrinomycetes</taxon>
        <taxon>Taphrinales</taxon>
        <taxon>Taphrinaceae</taxon>
        <taxon>Taphrina</taxon>
    </lineage>
</organism>
<dbReference type="Gene3D" id="3.40.50.300">
    <property type="entry name" value="P-loop containing nucleotide triphosphate hydrolases"/>
    <property type="match status" value="2"/>
</dbReference>
<evidence type="ECO:0000313" key="15">
    <source>
        <dbReference type="EMBL" id="CCG83748.1"/>
    </source>
</evidence>
<dbReference type="InterPro" id="IPR036277">
    <property type="entry name" value="SMC_hinge_sf"/>
</dbReference>
<dbReference type="InterPro" id="IPR027417">
    <property type="entry name" value="P-loop_NTPase"/>
</dbReference>
<evidence type="ECO:0000256" key="4">
    <source>
        <dbReference type="ARBA" id="ARBA00022741"/>
    </source>
</evidence>
<evidence type="ECO:0000256" key="13">
    <source>
        <dbReference type="SAM" id="MobiDB-lite"/>
    </source>
</evidence>
<keyword evidence="6" id="KW-0067">ATP-binding</keyword>
<evidence type="ECO:0000259" key="14">
    <source>
        <dbReference type="SMART" id="SM00968"/>
    </source>
</evidence>
<feature type="coiled-coil region" evidence="12">
    <location>
        <begin position="485"/>
        <end position="512"/>
    </location>
</feature>
<evidence type="ECO:0000256" key="3">
    <source>
        <dbReference type="ARBA" id="ARBA00022618"/>
    </source>
</evidence>
<dbReference type="GO" id="GO:0016887">
    <property type="term" value="F:ATP hydrolysis activity"/>
    <property type="evidence" value="ECO:0007669"/>
    <property type="project" value="InterPro"/>
</dbReference>
<evidence type="ECO:0000256" key="7">
    <source>
        <dbReference type="ARBA" id="ARBA00023054"/>
    </source>
</evidence>
<sequence length="1407" mass="157349">MATRPSRRAVVTRKKIIVSDSDGSEAEDSQATPKRESRRTTVGSRTSFDDEYTPKKTRQSLLKTPVTHKVKPKKEVKKREPLSEARSTQSQSQSQSQIPWTATKAYQSTPGNNKAIPEGQPDVNDFQKENLPLPMSKLNLKSELLPPPPTLPLETLQKMRKIETARIDVDDTTLASNSVPEVPTGPKTRTVISKLVLENFKSYAGVQRIGPFHKSFSAVVGPNGSGKSNVIDSLLFVFGFRASKMRQGKISALIHNSAAHPDLGYCAVEVHFETIFDTDDPEDYRVVENSSIVVARKAYKNNSSKYTINDHDSSFTEVTTLLKDRGIDLDHKRFLILQGEVESIAQMRPKAANEHDDGLLEYLEDIIGTSKYKSPIEGALERMEALNEICQEKHSRVQIVEKERARLDEKKDIALQQIHAENELVVKSSALYQLFIAECDRNINLTQEVVQQLEGELNEGADSHKGNEDVIKSLEKKQKVAIKNQEELKSLLAKYTAEASQAEKASVSIQEKIKHLSLKQKKLAKSNSGAQFSLNESTLQLDNTGDELHKFKKELATLDTSLSKESQGLTMIRLSLKDKTQVFTDQIEVKQKQKQPWDAQISEKQSALEVAKSELDILNEKSSQMTRELESVTEQLKELEEAGHVKSKQIREIEAAITESKVTIANLTKRLSQLKIMEATAKSEHNGARDKADEARSNLSASKQKGDVLVGLTNLQETGRIAGFHGRLGDLGTIDDKYDIAITTACPSLNNMVVSNVDVGQQCIEHLRRNNLGRANFILLDKLPQRTEGTSRTPENVPRLVDLVRPRSSEYLAAFQKVLGNTVVANDLEQANRIAYGKARWRVVTLDGQLIEASGAMTGGGTRVSRGGMSSKFASSETKESVAKLDTLETKKRADLDKIQAEIRSLEAEMESLLQSAPAMETQKNRLTIELGAADKQVKDLKKRSNELASQNTASAIDTKRFAQIEKSIANHERAITKLSEETLSIEADIKDLQDRILDVGGIKLRTQQSKVDGLKDQIEALQQRADASEFSRTKAEKDIKKHSKTLENGIAELSAIEQDIHDFEAQLAQTTKGDTSTKEMEETSYALEENQSSLQEIKGALDEEMKAINTFRAKELELRNKLEDHTRRLLEDRRKSVHWHDKLSKLSIHELSEHFLTNGAPAHILTELSEDELEGLDKNELKAEIASLEETTANAKIETGVLEEYLKRCEEYAERAKALEEAVSERDLARNTAEDLRRRRLTEFMTGFNIISLRLKEMYQMITMGGNAELELVDSLDPFSEGILFSVMPPKKSWKNISNLSGGEKTLSSLALVFALHHYKPTPLYVMDEIDAALDFRNVSIVANYIKDRTKNAQFIVISLRNNMFELSARLIGIYKTSNMTKSIAIENTEIVMPAKKDQIQQSVAA</sequence>
<evidence type="ECO:0000256" key="5">
    <source>
        <dbReference type="ARBA" id="ARBA00022776"/>
    </source>
</evidence>
<evidence type="ECO:0000256" key="8">
    <source>
        <dbReference type="ARBA" id="ARBA00023067"/>
    </source>
</evidence>
<reference evidence="15 16" key="1">
    <citation type="journal article" date="2013" name="MBio">
        <title>Genome sequencing of the plant pathogen Taphrina deformans, the causal agent of peach leaf curl.</title>
        <authorList>
            <person name="Cisse O.H."/>
            <person name="Almeida J.M.G.C.F."/>
            <person name="Fonseca A."/>
            <person name="Kumar A.A."/>
            <person name="Salojaervi J."/>
            <person name="Overmyer K."/>
            <person name="Hauser P.M."/>
            <person name="Pagni M."/>
        </authorList>
    </citation>
    <scope>NUCLEOTIDE SEQUENCE [LARGE SCALE GENOMIC DNA]</scope>
    <source>
        <strain evidence="16">PYCC 5710 / ATCC 11124 / CBS 356.35 / IMI 108563 / JCM 9778 / NBRC 8474</strain>
    </source>
</reference>
<keyword evidence="16" id="KW-1185">Reference proteome</keyword>
<dbReference type="GO" id="GO:0005634">
    <property type="term" value="C:nucleus"/>
    <property type="evidence" value="ECO:0007669"/>
    <property type="project" value="UniProtKB-SubCell"/>
</dbReference>
<dbReference type="SMART" id="SM00968">
    <property type="entry name" value="SMC_hinge"/>
    <property type="match status" value="1"/>
</dbReference>
<keyword evidence="5" id="KW-0498">Mitosis</keyword>
<dbReference type="eggNOG" id="KOG0996">
    <property type="taxonomic scope" value="Eukaryota"/>
</dbReference>
<evidence type="ECO:0000256" key="12">
    <source>
        <dbReference type="SAM" id="Coils"/>
    </source>
</evidence>
<feature type="coiled-coil region" evidence="12">
    <location>
        <begin position="889"/>
        <end position="1067"/>
    </location>
</feature>
<dbReference type="Gene3D" id="1.20.1060.20">
    <property type="match status" value="1"/>
</dbReference>
<dbReference type="InterPro" id="IPR003395">
    <property type="entry name" value="RecF/RecN/SMC_N"/>
</dbReference>
<dbReference type="InterPro" id="IPR024704">
    <property type="entry name" value="SMC"/>
</dbReference>
<feature type="compositionally biased region" description="Basic residues" evidence="13">
    <location>
        <begin position="66"/>
        <end position="76"/>
    </location>
</feature>
<dbReference type="VEuPathDB" id="FungiDB:TAPDE_004066"/>
<feature type="compositionally biased region" description="Low complexity" evidence="13">
    <location>
        <begin position="87"/>
        <end position="97"/>
    </location>
</feature>
<dbReference type="EMBL" id="CAHR02000174">
    <property type="protein sequence ID" value="CCG83748.1"/>
    <property type="molecule type" value="Genomic_DNA"/>
</dbReference>
<dbReference type="SUPFAM" id="SSF52540">
    <property type="entry name" value="P-loop containing nucleoside triphosphate hydrolases"/>
    <property type="match status" value="1"/>
</dbReference>
<dbReference type="Gene3D" id="1.10.287.1490">
    <property type="match status" value="1"/>
</dbReference>
<accession>R4XGW7</accession>
<dbReference type="Gene3D" id="3.30.70.1620">
    <property type="match status" value="1"/>
</dbReference>